<dbReference type="Gene3D" id="3.60.70.12">
    <property type="entry name" value="L-amino peptidase D-ALA esterase/amidase"/>
    <property type="match status" value="1"/>
</dbReference>
<dbReference type="GO" id="GO:0004177">
    <property type="term" value="F:aminopeptidase activity"/>
    <property type="evidence" value="ECO:0007669"/>
    <property type="project" value="TreeGrafter"/>
</dbReference>
<reference evidence="2 3" key="1">
    <citation type="submission" date="2013-02" db="EMBL/GenBank/DDBJ databases">
        <title>The complete genome sequence of Corynebacterium vitaeruminis DSM 20294.</title>
        <authorList>
            <person name="Ruckert C."/>
            <person name="Albersmeier A."/>
            <person name="Kalinowski J."/>
        </authorList>
    </citation>
    <scope>NUCLEOTIDE SEQUENCE [LARGE SCALE GENOMIC DNA]</scope>
    <source>
        <strain evidence="3">ATCC 10234</strain>
    </source>
</reference>
<accession>W5Y2L5</accession>
<dbReference type="HOGENOM" id="CLU_044458_1_0_11"/>
<dbReference type="Pfam" id="PF03576">
    <property type="entry name" value="Peptidase_S58"/>
    <property type="match status" value="1"/>
</dbReference>
<dbReference type="InterPro" id="IPR016117">
    <property type="entry name" value="ArgJ-like_dom_sf"/>
</dbReference>
<evidence type="ECO:0000313" key="2">
    <source>
        <dbReference type="EMBL" id="AHI23491.1"/>
    </source>
</evidence>
<dbReference type="KEGG" id="cvt:B843_10555"/>
<dbReference type="AlphaFoldDB" id="W5Y2L5"/>
<dbReference type="STRING" id="1224164.B843_10555"/>
<dbReference type="RefSeq" id="WP_025253484.1">
    <property type="nucleotide sequence ID" value="NZ_CP004353.1"/>
</dbReference>
<dbReference type="SUPFAM" id="SSF56266">
    <property type="entry name" value="DmpA/ArgJ-like"/>
    <property type="match status" value="1"/>
</dbReference>
<dbReference type="Proteomes" id="UP000019222">
    <property type="component" value="Chromosome"/>
</dbReference>
<dbReference type="eggNOG" id="COG3191">
    <property type="taxonomic scope" value="Bacteria"/>
</dbReference>
<protein>
    <recommendedName>
        <fullName evidence="4">L-aminopeptidase/D-esterase</fullName>
    </recommendedName>
</protein>
<evidence type="ECO:0000313" key="3">
    <source>
        <dbReference type="Proteomes" id="UP000019222"/>
    </source>
</evidence>
<dbReference type="CDD" id="cd02252">
    <property type="entry name" value="nylC_like"/>
    <property type="match status" value="1"/>
</dbReference>
<keyword evidence="3" id="KW-1185">Reference proteome</keyword>
<comment type="similarity">
    <text evidence="1">Belongs to the peptidase S58 family.</text>
</comment>
<dbReference type="PATRIC" id="fig|1224164.3.peg.2125"/>
<sequence>MKTTIDGLLLGHTSLGDTGCSVLVAPDSAVCSVDVRGGGPGTRETDLLDPANTVQRVHAILLTGGSAYGLDTAGGVMRALESRGIGFPVLGEGRPGPIVPIVPGAVIFDLLVGDAAHRPTAEDGASAVEAAFSEESAREANGTSVGAGCAATAGALRGGFGRANVAVGEWTVEAFVVANPVGAVVDAESGALWADPHGARVDAEAFSKLVPLASKLNTTIGVIATDAPISKAQAKRLAMVGHDGIAVAVRPAHSPLDGDTLFCLSTADGTGVGIPEMMQLSAAAATVVAGAIADAVRGAAPGYGVTAWREIAQS</sequence>
<proteinExistence type="inferred from homology"/>
<dbReference type="PANTHER" id="PTHR36512:SF3">
    <property type="entry name" value="BLR5678 PROTEIN"/>
    <property type="match status" value="1"/>
</dbReference>
<organism evidence="2 3">
    <name type="scientific">Corynebacterium vitaeruminis DSM 20294</name>
    <dbReference type="NCBI Taxonomy" id="1224164"/>
    <lineage>
        <taxon>Bacteria</taxon>
        <taxon>Bacillati</taxon>
        <taxon>Actinomycetota</taxon>
        <taxon>Actinomycetes</taxon>
        <taxon>Mycobacteriales</taxon>
        <taxon>Corynebacteriaceae</taxon>
        <taxon>Corynebacterium</taxon>
    </lineage>
</organism>
<dbReference type="EMBL" id="CP004353">
    <property type="protein sequence ID" value="AHI23491.1"/>
    <property type="molecule type" value="Genomic_DNA"/>
</dbReference>
<gene>
    <name evidence="2" type="ORF">B843_10555</name>
</gene>
<dbReference type="PANTHER" id="PTHR36512">
    <property type="entry name" value="D-AMINOPEPTIDASE"/>
    <property type="match status" value="1"/>
</dbReference>
<evidence type="ECO:0008006" key="4">
    <source>
        <dbReference type="Google" id="ProtNLM"/>
    </source>
</evidence>
<dbReference type="InterPro" id="IPR005321">
    <property type="entry name" value="Peptidase_S58_DmpA"/>
</dbReference>
<evidence type="ECO:0000256" key="1">
    <source>
        <dbReference type="ARBA" id="ARBA00007068"/>
    </source>
</evidence>
<name>W5Y2L5_9CORY</name>